<name>A0A6S7BP33_9BURK</name>
<dbReference type="AlphaFoldDB" id="A0A6S7BP33"/>
<dbReference type="Gene3D" id="2.50.20.10">
    <property type="entry name" value="Lipoprotein localisation LolA/LolB/LppX"/>
    <property type="match status" value="1"/>
</dbReference>
<gene>
    <name evidence="1" type="ORF">LMG28138_05763</name>
</gene>
<organism evidence="1 2">
    <name type="scientific">Pararobbsia alpina</name>
    <dbReference type="NCBI Taxonomy" id="621374"/>
    <lineage>
        <taxon>Bacteria</taxon>
        <taxon>Pseudomonadati</taxon>
        <taxon>Pseudomonadota</taxon>
        <taxon>Betaproteobacteria</taxon>
        <taxon>Burkholderiales</taxon>
        <taxon>Burkholderiaceae</taxon>
        <taxon>Pararobbsia</taxon>
    </lineage>
</organism>
<proteinExistence type="predicted"/>
<accession>A0A6S7BP33</accession>
<evidence type="ECO:0000313" key="1">
    <source>
        <dbReference type="EMBL" id="CAB3806104.1"/>
    </source>
</evidence>
<evidence type="ECO:0000313" key="2">
    <source>
        <dbReference type="Proteomes" id="UP000494115"/>
    </source>
</evidence>
<evidence type="ECO:0008006" key="3">
    <source>
        <dbReference type="Google" id="ProtNLM"/>
    </source>
</evidence>
<keyword evidence="2" id="KW-1185">Reference proteome</keyword>
<dbReference type="EMBL" id="CADIKM010000079">
    <property type="protein sequence ID" value="CAB3806104.1"/>
    <property type="molecule type" value="Genomic_DNA"/>
</dbReference>
<dbReference type="Proteomes" id="UP000494115">
    <property type="component" value="Unassembled WGS sequence"/>
</dbReference>
<sequence>MVEDITVKWYWPHVEPAAPPARAMTDAPFADRDFVADAQAHFDALANYQVTLKSTSAGAAPVEVLYCYRKPGFVRMDFIRPHAGATLIYSPETGKVTLWPFGFDTFPRLTLSPESRMIKSPKGHRVDQSDLGALLVNVSALQHHGDTQVVGAEAFGMRRASHVIVTGRPGHVVAGVSRYELWFDVNHGLPVKVASDGPSREPIETVLMEDLRIDVPGPQLRSFG</sequence>
<reference evidence="1 2" key="1">
    <citation type="submission" date="2020-04" db="EMBL/GenBank/DDBJ databases">
        <authorList>
            <person name="De Canck E."/>
        </authorList>
    </citation>
    <scope>NUCLEOTIDE SEQUENCE [LARGE SCALE GENOMIC DNA]</scope>
    <source>
        <strain evidence="1 2">LMG 28138</strain>
    </source>
</reference>
<protein>
    <recommendedName>
        <fullName evidence="3">DUF1571 domain-containing protein</fullName>
    </recommendedName>
</protein>